<proteinExistence type="predicted"/>
<dbReference type="Proteomes" id="UP000625283">
    <property type="component" value="Unassembled WGS sequence"/>
</dbReference>
<gene>
    <name evidence="1" type="ORF">JKG61_08095</name>
</gene>
<dbReference type="RefSeq" id="WP_202102475.1">
    <property type="nucleotide sequence ID" value="NZ_JAERTY010000004.1"/>
</dbReference>
<dbReference type="EMBL" id="JAERTY010000004">
    <property type="protein sequence ID" value="MBL1408706.1"/>
    <property type="molecule type" value="Genomic_DNA"/>
</dbReference>
<evidence type="ECO:0000313" key="1">
    <source>
        <dbReference type="EMBL" id="MBL1408706.1"/>
    </source>
</evidence>
<evidence type="ECO:0000313" key="2">
    <source>
        <dbReference type="Proteomes" id="UP000625283"/>
    </source>
</evidence>
<protein>
    <submittedName>
        <fullName evidence="1">Uncharacterized protein</fullName>
    </submittedName>
</protein>
<name>A0ABS1R1Y3_9SPHI</name>
<organism evidence="1 2">
    <name type="scientific">Sphingobacterium faecale</name>
    <dbReference type="NCBI Taxonomy" id="2803775"/>
    <lineage>
        <taxon>Bacteria</taxon>
        <taxon>Pseudomonadati</taxon>
        <taxon>Bacteroidota</taxon>
        <taxon>Sphingobacteriia</taxon>
        <taxon>Sphingobacteriales</taxon>
        <taxon>Sphingobacteriaceae</taxon>
        <taxon>Sphingobacterium</taxon>
    </lineage>
</organism>
<accession>A0ABS1R1Y3</accession>
<sequence>MNIKFYLDSAGLPDFGQIRYIGIGSDGIQICQLLYQEYRIDELAYIHHTENYSIPPDVQFVPFSATIQWQVGDITFPYFGEGMSSLLLQLKEQGGLKYNLVDIDDRYLTGLFTTMHPEAVLTGLWGEPMVSYLLRQSYTRAFRWVLRIPFRFEGYGVLSDLDRQWLSEQSNIILIDSPALVHRQQPDGMALDQAFDLVHRHVCQQMITTG</sequence>
<keyword evidence="2" id="KW-1185">Reference proteome</keyword>
<comment type="caution">
    <text evidence="1">The sequence shown here is derived from an EMBL/GenBank/DDBJ whole genome shotgun (WGS) entry which is preliminary data.</text>
</comment>
<reference evidence="1 2" key="1">
    <citation type="submission" date="2021-01" db="EMBL/GenBank/DDBJ databases">
        <title>C459-1 draft genome sequence.</title>
        <authorList>
            <person name="Zhang X.-F."/>
        </authorList>
    </citation>
    <scope>NUCLEOTIDE SEQUENCE [LARGE SCALE GENOMIC DNA]</scope>
    <source>
        <strain evidence="2">C459-1</strain>
    </source>
</reference>